<keyword evidence="17 20" id="KW-0961">Cell wall biogenesis/degradation</keyword>
<keyword evidence="11 20" id="KW-0274">FAD</keyword>
<evidence type="ECO:0000256" key="10">
    <source>
        <dbReference type="ARBA" id="ARBA00022630"/>
    </source>
</evidence>
<gene>
    <name evidence="20" type="primary">murB</name>
    <name evidence="22" type="ORF">SAMN05421721_10760</name>
</gene>
<keyword evidence="14 20" id="KW-0573">Peptidoglycan synthesis</keyword>
<dbReference type="STRING" id="195064.SAMN05421721_10760"/>
<dbReference type="Proteomes" id="UP000199556">
    <property type="component" value="Unassembled WGS sequence"/>
</dbReference>
<protein>
    <recommendedName>
        <fullName evidence="7 20">UDP-N-acetylenolpyruvoylglucosamine reductase</fullName>
        <ecNumber evidence="6 20">1.3.1.98</ecNumber>
    </recommendedName>
    <alternativeName>
        <fullName evidence="18 20">UDP-N-acetylmuramate dehydrogenase</fullName>
    </alternativeName>
</protein>
<evidence type="ECO:0000313" key="22">
    <source>
        <dbReference type="EMBL" id="SFM49457.1"/>
    </source>
</evidence>
<keyword evidence="16 20" id="KW-0131">Cell cycle</keyword>
<dbReference type="UniPathway" id="UPA00219"/>
<evidence type="ECO:0000313" key="23">
    <source>
        <dbReference type="Proteomes" id="UP000199556"/>
    </source>
</evidence>
<name>A0A1I4RB55_ECTMO</name>
<evidence type="ECO:0000256" key="17">
    <source>
        <dbReference type="ARBA" id="ARBA00023316"/>
    </source>
</evidence>
<dbReference type="InterPro" id="IPR016169">
    <property type="entry name" value="FAD-bd_PCMH_sub2"/>
</dbReference>
<dbReference type="PROSITE" id="PS51387">
    <property type="entry name" value="FAD_PCMH"/>
    <property type="match status" value="1"/>
</dbReference>
<dbReference type="GO" id="GO:0051301">
    <property type="term" value="P:cell division"/>
    <property type="evidence" value="ECO:0007669"/>
    <property type="project" value="UniProtKB-KW"/>
</dbReference>
<evidence type="ECO:0000256" key="15">
    <source>
        <dbReference type="ARBA" id="ARBA00023002"/>
    </source>
</evidence>
<evidence type="ECO:0000256" key="4">
    <source>
        <dbReference type="ARBA" id="ARBA00004752"/>
    </source>
</evidence>
<reference evidence="22 23" key="1">
    <citation type="submission" date="2016-10" db="EMBL/GenBank/DDBJ databases">
        <authorList>
            <person name="de Groot N.N."/>
        </authorList>
    </citation>
    <scope>NUCLEOTIDE SEQUENCE [LARGE SCALE GENOMIC DNA]</scope>
    <source>
        <strain evidence="22 23">DSM 4180</strain>
    </source>
</reference>
<dbReference type="SUPFAM" id="SSF56176">
    <property type="entry name" value="FAD-binding/transporter-associated domain-like"/>
    <property type="match status" value="1"/>
</dbReference>
<evidence type="ECO:0000256" key="5">
    <source>
        <dbReference type="ARBA" id="ARBA00010485"/>
    </source>
</evidence>
<dbReference type="Gene3D" id="3.90.78.10">
    <property type="entry name" value="UDP-N-acetylenolpyruvoylglucosamine reductase, C-terminal domain"/>
    <property type="match status" value="1"/>
</dbReference>
<comment type="function">
    <text evidence="2 20">Cell wall formation.</text>
</comment>
<keyword evidence="15 20" id="KW-0560">Oxidoreductase</keyword>
<dbReference type="EMBL" id="FOUO01000007">
    <property type="protein sequence ID" value="SFM49457.1"/>
    <property type="molecule type" value="Genomic_DNA"/>
</dbReference>
<sequence length="307" mass="33401">MMRVPDMPETNGLRGELRRDEPMVRHTLWRVGGPADRWYRPADTEDLARFLARLPADEPLFWLGLGSNLLVRDGGLRGTVLTPGRGMDQLQFLEGNRVRAGAGIGVPRLARLCADRGLCGLEFLVGIPGTLGGALAMNAGAFGDEIWSRVESVLCMDRRGGLHRYDRGAFTAGYRHVQGPREGGFVEAVLRLEPGDPEAARQRMQALLQRRNRTQPVGVPTCGSVFRNPEGDHAGRLIEAAGLKGLAIGGAQVSQRHANFIVNTGGARAADMEALMEEVRRRVRAHHGVDLQPEVCILGEPAEVCVP</sequence>
<dbReference type="AlphaFoldDB" id="A0A1I4RB55"/>
<comment type="cofactor">
    <cofactor evidence="1 20">
        <name>FAD</name>
        <dbReference type="ChEBI" id="CHEBI:57692"/>
    </cofactor>
</comment>
<dbReference type="HAMAP" id="MF_00037">
    <property type="entry name" value="MurB"/>
    <property type="match status" value="1"/>
</dbReference>
<dbReference type="GO" id="GO:0071949">
    <property type="term" value="F:FAD binding"/>
    <property type="evidence" value="ECO:0007669"/>
    <property type="project" value="InterPro"/>
</dbReference>
<evidence type="ECO:0000256" key="20">
    <source>
        <dbReference type="HAMAP-Rule" id="MF_00037"/>
    </source>
</evidence>
<dbReference type="NCBIfam" id="NF010480">
    <property type="entry name" value="PRK13905.1"/>
    <property type="match status" value="1"/>
</dbReference>
<dbReference type="InterPro" id="IPR036635">
    <property type="entry name" value="MurB_C_sf"/>
</dbReference>
<keyword evidence="8 20" id="KW-0963">Cytoplasm</keyword>
<dbReference type="PANTHER" id="PTHR21071:SF4">
    <property type="entry name" value="UDP-N-ACETYLENOLPYRUVOYLGLUCOSAMINE REDUCTASE"/>
    <property type="match status" value="1"/>
</dbReference>
<dbReference type="EC" id="1.3.1.98" evidence="6 20"/>
<evidence type="ECO:0000256" key="14">
    <source>
        <dbReference type="ARBA" id="ARBA00022984"/>
    </source>
</evidence>
<comment type="pathway">
    <text evidence="4 20">Cell wall biogenesis; peptidoglycan biosynthesis.</text>
</comment>
<keyword evidence="12 20" id="KW-0521">NADP</keyword>
<dbReference type="GO" id="GO:0005829">
    <property type="term" value="C:cytosol"/>
    <property type="evidence" value="ECO:0007669"/>
    <property type="project" value="TreeGrafter"/>
</dbReference>
<feature type="domain" description="FAD-binding PCMH-type" evidence="21">
    <location>
        <begin position="31"/>
        <end position="195"/>
    </location>
</feature>
<dbReference type="InterPro" id="IPR036318">
    <property type="entry name" value="FAD-bd_PCMH-like_sf"/>
</dbReference>
<dbReference type="Pfam" id="PF02873">
    <property type="entry name" value="MurB_C"/>
    <property type="match status" value="1"/>
</dbReference>
<evidence type="ECO:0000256" key="19">
    <source>
        <dbReference type="ARBA" id="ARBA00048914"/>
    </source>
</evidence>
<dbReference type="NCBIfam" id="TIGR00179">
    <property type="entry name" value="murB"/>
    <property type="match status" value="1"/>
</dbReference>
<organism evidence="22 23">
    <name type="scientific">Ectothiorhodospira mobilis</name>
    <dbReference type="NCBI Taxonomy" id="195064"/>
    <lineage>
        <taxon>Bacteria</taxon>
        <taxon>Pseudomonadati</taxon>
        <taxon>Pseudomonadota</taxon>
        <taxon>Gammaproteobacteria</taxon>
        <taxon>Chromatiales</taxon>
        <taxon>Ectothiorhodospiraceae</taxon>
        <taxon>Ectothiorhodospira</taxon>
    </lineage>
</organism>
<evidence type="ECO:0000256" key="6">
    <source>
        <dbReference type="ARBA" id="ARBA00012518"/>
    </source>
</evidence>
<accession>A0A1I4RB55</accession>
<evidence type="ECO:0000256" key="8">
    <source>
        <dbReference type="ARBA" id="ARBA00022490"/>
    </source>
</evidence>
<evidence type="ECO:0000259" key="21">
    <source>
        <dbReference type="PROSITE" id="PS51387"/>
    </source>
</evidence>
<feature type="active site" evidence="20">
    <location>
        <position position="175"/>
    </location>
</feature>
<evidence type="ECO:0000256" key="11">
    <source>
        <dbReference type="ARBA" id="ARBA00022827"/>
    </source>
</evidence>
<dbReference type="PANTHER" id="PTHR21071">
    <property type="entry name" value="UDP-N-ACETYLENOLPYRUVOYLGLUCOSAMINE REDUCTASE"/>
    <property type="match status" value="1"/>
</dbReference>
<evidence type="ECO:0000256" key="3">
    <source>
        <dbReference type="ARBA" id="ARBA00004496"/>
    </source>
</evidence>
<evidence type="ECO:0000256" key="13">
    <source>
        <dbReference type="ARBA" id="ARBA00022960"/>
    </source>
</evidence>
<dbReference type="GO" id="GO:0008360">
    <property type="term" value="P:regulation of cell shape"/>
    <property type="evidence" value="ECO:0007669"/>
    <property type="project" value="UniProtKB-KW"/>
</dbReference>
<keyword evidence="10 20" id="KW-0285">Flavoprotein</keyword>
<feature type="active site" evidence="20">
    <location>
        <position position="294"/>
    </location>
</feature>
<comment type="catalytic activity">
    <reaction evidence="19 20">
        <text>UDP-N-acetyl-alpha-D-muramate + NADP(+) = UDP-N-acetyl-3-O-(1-carboxyvinyl)-alpha-D-glucosamine + NADPH + H(+)</text>
        <dbReference type="Rhea" id="RHEA:12248"/>
        <dbReference type="ChEBI" id="CHEBI:15378"/>
        <dbReference type="ChEBI" id="CHEBI:57783"/>
        <dbReference type="ChEBI" id="CHEBI:58349"/>
        <dbReference type="ChEBI" id="CHEBI:68483"/>
        <dbReference type="ChEBI" id="CHEBI:70757"/>
        <dbReference type="EC" id="1.3.1.98"/>
    </reaction>
</comment>
<evidence type="ECO:0000256" key="16">
    <source>
        <dbReference type="ARBA" id="ARBA00023306"/>
    </source>
</evidence>
<feature type="active site" description="Proton donor" evidence="20">
    <location>
        <position position="224"/>
    </location>
</feature>
<evidence type="ECO:0000256" key="2">
    <source>
        <dbReference type="ARBA" id="ARBA00003921"/>
    </source>
</evidence>
<dbReference type="InterPro" id="IPR003170">
    <property type="entry name" value="MurB"/>
</dbReference>
<evidence type="ECO:0000256" key="18">
    <source>
        <dbReference type="ARBA" id="ARBA00031026"/>
    </source>
</evidence>
<keyword evidence="9 20" id="KW-0132">Cell division</keyword>
<dbReference type="GO" id="GO:0071555">
    <property type="term" value="P:cell wall organization"/>
    <property type="evidence" value="ECO:0007669"/>
    <property type="project" value="UniProtKB-KW"/>
</dbReference>
<dbReference type="InterPro" id="IPR016166">
    <property type="entry name" value="FAD-bd_PCMH"/>
</dbReference>
<evidence type="ECO:0000256" key="7">
    <source>
        <dbReference type="ARBA" id="ARBA00015188"/>
    </source>
</evidence>
<dbReference type="Gene3D" id="3.30.465.10">
    <property type="match status" value="1"/>
</dbReference>
<evidence type="ECO:0000256" key="9">
    <source>
        <dbReference type="ARBA" id="ARBA00022618"/>
    </source>
</evidence>
<comment type="subcellular location">
    <subcellularLocation>
        <location evidence="3 20">Cytoplasm</location>
    </subcellularLocation>
</comment>
<comment type="similarity">
    <text evidence="5 20">Belongs to the MurB family.</text>
</comment>
<proteinExistence type="inferred from homology"/>
<dbReference type="Gene3D" id="3.30.43.10">
    <property type="entry name" value="Uridine Diphospho-n-acetylenolpyruvylglucosamine Reductase, domain 2"/>
    <property type="match status" value="1"/>
</dbReference>
<keyword evidence="13 20" id="KW-0133">Cell shape</keyword>
<dbReference type="InterPro" id="IPR011601">
    <property type="entry name" value="MurB_C"/>
</dbReference>
<dbReference type="InterPro" id="IPR006094">
    <property type="entry name" value="Oxid_FAD_bind_N"/>
</dbReference>
<dbReference type="Pfam" id="PF01565">
    <property type="entry name" value="FAD_binding_4"/>
    <property type="match status" value="1"/>
</dbReference>
<evidence type="ECO:0000256" key="12">
    <source>
        <dbReference type="ARBA" id="ARBA00022857"/>
    </source>
</evidence>
<dbReference type="GO" id="GO:0008762">
    <property type="term" value="F:UDP-N-acetylmuramate dehydrogenase activity"/>
    <property type="evidence" value="ECO:0007669"/>
    <property type="project" value="UniProtKB-UniRule"/>
</dbReference>
<evidence type="ECO:0000256" key="1">
    <source>
        <dbReference type="ARBA" id="ARBA00001974"/>
    </source>
</evidence>
<keyword evidence="23" id="KW-1185">Reference proteome</keyword>
<dbReference type="InterPro" id="IPR016167">
    <property type="entry name" value="FAD-bd_PCMH_sub1"/>
</dbReference>
<dbReference type="GO" id="GO:0009252">
    <property type="term" value="P:peptidoglycan biosynthetic process"/>
    <property type="evidence" value="ECO:0007669"/>
    <property type="project" value="UniProtKB-UniRule"/>
</dbReference>
<dbReference type="SUPFAM" id="SSF56194">
    <property type="entry name" value="Uridine diphospho-N-Acetylenolpyruvylglucosamine reductase, MurB, C-terminal domain"/>
    <property type="match status" value="1"/>
</dbReference>